<dbReference type="Gene3D" id="3.40.50.10540">
    <property type="entry name" value="Crotonobetainyl-coa:carnitine coa-transferase, domain 1"/>
    <property type="match status" value="1"/>
</dbReference>
<organism evidence="3 4">
    <name type="scientific">Pseudonocardia sediminis</name>
    <dbReference type="NCBI Taxonomy" id="1397368"/>
    <lineage>
        <taxon>Bacteria</taxon>
        <taxon>Bacillati</taxon>
        <taxon>Actinomycetota</taxon>
        <taxon>Actinomycetes</taxon>
        <taxon>Pseudonocardiales</taxon>
        <taxon>Pseudonocardiaceae</taxon>
        <taxon>Pseudonocardia</taxon>
    </lineage>
</organism>
<dbReference type="InterPro" id="IPR023606">
    <property type="entry name" value="CoA-Trfase_III_dom_1_sf"/>
</dbReference>
<dbReference type="Gene3D" id="3.30.1540.10">
    <property type="entry name" value="formyl-coa transferase, domain 3"/>
    <property type="match status" value="1"/>
</dbReference>
<comment type="similarity">
    <text evidence="1">Belongs to the CoA-transferase III family.</text>
</comment>
<reference evidence="3 4" key="1">
    <citation type="submission" date="2019-02" db="EMBL/GenBank/DDBJ databases">
        <title>Sequencing the genomes of 1000 actinobacteria strains.</title>
        <authorList>
            <person name="Klenk H.-P."/>
        </authorList>
    </citation>
    <scope>NUCLEOTIDE SEQUENCE [LARGE SCALE GENOMIC DNA]</scope>
    <source>
        <strain evidence="3 4">DSM 45779</strain>
    </source>
</reference>
<dbReference type="OrthoDB" id="9797653at2"/>
<dbReference type="GO" id="GO:0016740">
    <property type="term" value="F:transferase activity"/>
    <property type="evidence" value="ECO:0007669"/>
    <property type="project" value="UniProtKB-KW"/>
</dbReference>
<dbReference type="PANTHER" id="PTHR48228:SF6">
    <property type="entry name" value="L-CARNITINE COA-TRANSFERASE"/>
    <property type="match status" value="1"/>
</dbReference>
<dbReference type="InterPro" id="IPR003673">
    <property type="entry name" value="CoA-Trfase_fam_III"/>
</dbReference>
<dbReference type="SUPFAM" id="SSF89796">
    <property type="entry name" value="CoA-transferase family III (CaiB/BaiF)"/>
    <property type="match status" value="1"/>
</dbReference>
<dbReference type="AlphaFoldDB" id="A0A4V2FR23"/>
<dbReference type="RefSeq" id="WP_130291128.1">
    <property type="nucleotide sequence ID" value="NZ_SHKL01000001.1"/>
</dbReference>
<keyword evidence="4" id="KW-1185">Reference proteome</keyword>
<name>A0A4V2FR23_PSEST</name>
<evidence type="ECO:0000313" key="3">
    <source>
        <dbReference type="EMBL" id="RZT86910.1"/>
    </source>
</evidence>
<evidence type="ECO:0000256" key="1">
    <source>
        <dbReference type="ARBA" id="ARBA00008383"/>
    </source>
</evidence>
<proteinExistence type="inferred from homology"/>
<accession>A0A4V2FR23</accession>
<evidence type="ECO:0000256" key="2">
    <source>
        <dbReference type="ARBA" id="ARBA00022679"/>
    </source>
</evidence>
<dbReference type="EMBL" id="SHKL01000001">
    <property type="protein sequence ID" value="RZT86910.1"/>
    <property type="molecule type" value="Genomic_DNA"/>
</dbReference>
<evidence type="ECO:0000313" key="4">
    <source>
        <dbReference type="Proteomes" id="UP000291591"/>
    </source>
</evidence>
<gene>
    <name evidence="3" type="ORF">EV383_3809</name>
</gene>
<protein>
    <submittedName>
        <fullName evidence="3">Formyl-CoA transferase</fullName>
    </submittedName>
</protein>
<sequence length="400" mass="42311">MTAPEPRLPLQGVRVLDVSTVIAAPLAAMILGDLGAEVIKIEHPEHGDPARHHGYDRDGVPLWWLMLGRNKKSVTLYLGSEEGQEIFRTLAADADVVVENFRPGTLERWGLGYDELSAANPGLILAHVSGFGRTGPLANEPGFGTMGETMSGFAFRNGDPAAEPTLPPFGLADGVTGISTALGIMTALYERASSGVGQEVDLSIIEPLLTILEPQVITQDQLGRTLQRTGNSAEMNAPRGMYRTSDDAWVALSASTASTATSVVTLMGAPELATQPWFAHANGRHAHTDDIDAVIVPWFAARTASEATVACRAAGVPVAPVHSAADILADPQYEAIGSIGTYEHPQLGPVRMPDVLFRLSRTPGSVRSLGAELGQHTDDVLGGAGITPERLAELRERGVV</sequence>
<keyword evidence="2 3" id="KW-0808">Transferase</keyword>
<dbReference type="InterPro" id="IPR050509">
    <property type="entry name" value="CoA-transferase_III"/>
</dbReference>
<dbReference type="Pfam" id="PF02515">
    <property type="entry name" value="CoA_transf_3"/>
    <property type="match status" value="1"/>
</dbReference>
<dbReference type="InterPro" id="IPR044855">
    <property type="entry name" value="CoA-Trfase_III_dom3_sf"/>
</dbReference>
<comment type="caution">
    <text evidence="3">The sequence shown here is derived from an EMBL/GenBank/DDBJ whole genome shotgun (WGS) entry which is preliminary data.</text>
</comment>
<dbReference type="Proteomes" id="UP000291591">
    <property type="component" value="Unassembled WGS sequence"/>
</dbReference>
<dbReference type="PANTHER" id="PTHR48228">
    <property type="entry name" value="SUCCINYL-COA--D-CITRAMALATE COA-TRANSFERASE"/>
    <property type="match status" value="1"/>
</dbReference>